<evidence type="ECO:0000313" key="1">
    <source>
        <dbReference type="EMBL" id="MBF4377027.1"/>
    </source>
</evidence>
<feature type="non-terminal residue" evidence="1">
    <location>
        <position position="89"/>
    </location>
</feature>
<dbReference type="Proteomes" id="UP000726136">
    <property type="component" value="Unassembled WGS sequence"/>
</dbReference>
<proteinExistence type="predicted"/>
<reference evidence="1 2" key="1">
    <citation type="journal article" date="2021" name="PeerJ">
        <title>Analysis of 44 Vibrio anguillarum genomes reveals high genetic diversity.</title>
        <authorList>
            <person name="Hansen M.J."/>
            <person name="Dalsgaard I."/>
        </authorList>
    </citation>
    <scope>NUCLEOTIDE SEQUENCE [LARGE SCALE GENOMIC DNA]</scope>
    <source>
        <strain evidence="1 2">040915-1/1B</strain>
    </source>
</reference>
<organism evidence="1 2">
    <name type="scientific">Vibrio anguillarum</name>
    <name type="common">Listonella anguillarum</name>
    <dbReference type="NCBI Taxonomy" id="55601"/>
    <lineage>
        <taxon>Bacteria</taxon>
        <taxon>Pseudomonadati</taxon>
        <taxon>Pseudomonadota</taxon>
        <taxon>Gammaproteobacteria</taxon>
        <taxon>Vibrionales</taxon>
        <taxon>Vibrionaceae</taxon>
        <taxon>Vibrio</taxon>
    </lineage>
</organism>
<protein>
    <submittedName>
        <fullName evidence="1">Site-specific integrase</fullName>
    </submittedName>
</protein>
<name>A0ABR9ZEZ7_VIBAN</name>
<accession>A0ABR9ZEZ7</accession>
<comment type="caution">
    <text evidence="1">The sequence shown here is derived from an EMBL/GenBank/DDBJ whole genome shotgun (WGS) entry which is preliminary data.</text>
</comment>
<gene>
    <name evidence="1" type="ORF">EAY46_29060</name>
</gene>
<sequence length="89" mass="10093">MIEQNRSFPDDFGVDYCLMWVNTDKYPSYISRPDPNSGEIIHEVKGNSKSFIHTLPILIDPDGMNVVPVNLYLHSLLSNPEISSVKTIE</sequence>
<keyword evidence="2" id="KW-1185">Reference proteome</keyword>
<evidence type="ECO:0000313" key="2">
    <source>
        <dbReference type="Proteomes" id="UP000726136"/>
    </source>
</evidence>
<dbReference type="EMBL" id="RDPI01001333">
    <property type="protein sequence ID" value="MBF4377027.1"/>
    <property type="molecule type" value="Genomic_DNA"/>
</dbReference>